<gene>
    <name evidence="7" type="ORF">RFI_29950</name>
</gene>
<feature type="repeat" description="WD" evidence="3">
    <location>
        <begin position="1035"/>
        <end position="1076"/>
    </location>
</feature>
<feature type="repeat" description="WD" evidence="3">
    <location>
        <begin position="1236"/>
        <end position="1277"/>
    </location>
</feature>
<feature type="repeat" description="WD" evidence="3">
    <location>
        <begin position="1194"/>
        <end position="1235"/>
    </location>
</feature>
<feature type="repeat" description="WD" evidence="3">
    <location>
        <begin position="1486"/>
        <end position="1527"/>
    </location>
</feature>
<feature type="coiled-coil region" evidence="4">
    <location>
        <begin position="138"/>
        <end position="165"/>
    </location>
</feature>
<feature type="repeat" description="WD" evidence="3">
    <location>
        <begin position="1278"/>
        <end position="1319"/>
    </location>
</feature>
<keyword evidence="1 3" id="KW-0853">WD repeat</keyword>
<dbReference type="PROSITE" id="PS50294">
    <property type="entry name" value="WD_REPEATS_REGION"/>
    <property type="match status" value="12"/>
</dbReference>
<accession>X6M212</accession>
<dbReference type="Pfam" id="PF05729">
    <property type="entry name" value="NACHT"/>
    <property type="match status" value="1"/>
</dbReference>
<evidence type="ECO:0000313" key="7">
    <source>
        <dbReference type="EMBL" id="ETO07442.1"/>
    </source>
</evidence>
<proteinExistence type="predicted"/>
<dbReference type="SMART" id="SM00320">
    <property type="entry name" value="WD40"/>
    <property type="match status" value="14"/>
</dbReference>
<sequence length="1623" mass="183059">NKNEELGSKAKSEQKQTVEDEKEKNTVETVKSLEKEKEKTEIGEIESGINVQGFCLNGNCLASKGKLPVWVNIGFNAISFISDKASLNCPDCSKSTVGLIVKAMFFNAEYSICASGELVTVRDNHYQSSYVIKPGFSYELKANKIRQHAKSIEDLRERSENAMKSIEITNLVTELQKYEITVVKPPNLKGNERLLEKIQADYGGDFNQAFDIGRFTILCDNPTKLQTAVAVMKKAEQFNLIVSEDKDFFDKKSKTHHRFHNIKLYVPKHDVYIEMQATLKNFTTLEGYTVIENPKLSHLFYEQIRAWKPSDLSKEEEELKQASDETLTKINDIICEWMDEKAIKKIASRYKSHSDMRILEPPQLKGVTEEQIDVSIQLKLTKFVYHQLCTFNPTKMKGKAMYVLRGCGIAVARCEKAGACGRCGDVAGTCYTCPIAGKHYAYIESDSNVQKSDAYDCHQHVIEFLESKSDQQQKEVMVLQGKSGSGKSLFCRYLETTLWENYDNHCTSSIPVYISLPKCYSNSNEQELISQALQIKQIGKEMISTLRENVSFVFILDGFDEIFDSYNKAKTNDNESYFYNRFNLGEWNAKIILTCRSYVLGDEDIKQVLMGSNQRQTQVKTSMVYLWPFSRQQIHGYIEKFVKMKSRNKTNERDLWTVKHYKETLESYPNLHKMVEEPFLLQLILTVLPALMQRHPVGTKISRAQVYEAFNDQWLDLHIQNLSIKLAELRIRINANKMKLAFQKNQVATEQDIAQVQDIANMLDPALEIRDTNMDSPIDMKINESHDPVPQVKDVWEQYFNGDSIAKYVLRRVGDNKYQFLHKSCQEYYAAQRIVFDITLWKPRVIDVHLSNQQFQQQFELQVSQFSINHKLLNEETGIIKFIADKIHDNDAAFVNLKSRLFRIIESSKQNKHVQTAAANAATILNAAEVSLSNQNWNNIAIPHAILDYAFIEGTNFANANLEHVSFQQAFLDGTNFENAAMAGVYFGEHAHLNGHSGAIRKVQFSPDGTKIVSCSTDKTIRLWDIASGKEIKKLEGHLHWVLGVQFSPDGSKLVSCSSDKTVRIWDVESGRELEILKGHSDLVLGAQFSPDGSSVVSCSNDKTIRIWDVGSGIETKTLQGHLSVVNEALFSPDVRSVRIWDATTGQELQKLEGHSEGVNGVHISFDGSKVVSCSDDKIIIIWDIVSGRGIQKLEGHIDLVRSVQFSPDGSKVLSCSNDKTIRVWDVMSGREIQELEGHSNYVRGAQFSRDGFKIVSCSDDQTIRLWDVMQAGKTQNLRGHSNAVNSVCFSPDGSKIVSSSSDKTVRIWDVESGRELQKCEGHSRDVVEAQFSPDNSQVVSCSHDKTIRIWDAKTGKELKLLTGHSNWVLGAQFSPNGSKILSCSIDATIRLWDVHSGLELQSIQAHIRGIFKIRFSPDGSQIVSCSTDKTIRIRDAVHWDQYTSIHLDGVVTVQFSQDCSKIVAGVNDSTIRIFDIATITETKKLQAHLGTVRAAQFSQDGSKVLSCSGDRTIRIWDLATEKTIQCLYGHSDGINATQFSPDGTKIISCSDDKTIRLWDYKSAIQKQNSTGNEESLSVGQVKCIWQVGVQSCGLSMKDCVWTNVKGLSNQQELLVEQRGGKF</sequence>
<evidence type="ECO:0000256" key="2">
    <source>
        <dbReference type="ARBA" id="ARBA00022737"/>
    </source>
</evidence>
<feature type="repeat" description="WD" evidence="3">
    <location>
        <begin position="1362"/>
        <end position="1403"/>
    </location>
</feature>
<reference evidence="7 8" key="1">
    <citation type="journal article" date="2013" name="Curr. Biol.">
        <title>The Genome of the Foraminiferan Reticulomyxa filosa.</title>
        <authorList>
            <person name="Glockner G."/>
            <person name="Hulsmann N."/>
            <person name="Schleicher M."/>
            <person name="Noegel A.A."/>
            <person name="Eichinger L."/>
            <person name="Gallinger C."/>
            <person name="Pawlowski J."/>
            <person name="Sierra R."/>
            <person name="Euteneuer U."/>
            <person name="Pillet L."/>
            <person name="Moustafa A."/>
            <person name="Platzer M."/>
            <person name="Groth M."/>
            <person name="Szafranski K."/>
            <person name="Schliwa M."/>
        </authorList>
    </citation>
    <scope>NUCLEOTIDE SEQUENCE [LARGE SCALE GENOMIC DNA]</scope>
</reference>
<dbReference type="InterPro" id="IPR019775">
    <property type="entry name" value="WD40_repeat_CS"/>
</dbReference>
<feature type="repeat" description="WD" evidence="3">
    <location>
        <begin position="993"/>
        <end position="1034"/>
    </location>
</feature>
<dbReference type="GO" id="GO:1990234">
    <property type="term" value="C:transferase complex"/>
    <property type="evidence" value="ECO:0007669"/>
    <property type="project" value="UniProtKB-ARBA"/>
</dbReference>
<dbReference type="Gene3D" id="2.130.10.10">
    <property type="entry name" value="YVTN repeat-like/Quinoprotein amine dehydrogenase"/>
    <property type="match status" value="5"/>
</dbReference>
<evidence type="ECO:0000256" key="4">
    <source>
        <dbReference type="SAM" id="Coils"/>
    </source>
</evidence>
<dbReference type="EMBL" id="ASPP01026163">
    <property type="protein sequence ID" value="ETO07442.1"/>
    <property type="molecule type" value="Genomic_DNA"/>
</dbReference>
<dbReference type="InterPro" id="IPR020472">
    <property type="entry name" value="WD40_PAC1"/>
</dbReference>
<keyword evidence="8" id="KW-1185">Reference proteome</keyword>
<dbReference type="Gene3D" id="2.160.20.80">
    <property type="entry name" value="E3 ubiquitin-protein ligase SopA"/>
    <property type="match status" value="1"/>
</dbReference>
<feature type="repeat" description="WD" evidence="3">
    <location>
        <begin position="1152"/>
        <end position="1193"/>
    </location>
</feature>
<dbReference type="InterPro" id="IPR001680">
    <property type="entry name" value="WD40_rpt"/>
</dbReference>
<dbReference type="InterPro" id="IPR027417">
    <property type="entry name" value="P-loop_NTPase"/>
</dbReference>
<dbReference type="Pfam" id="PF00400">
    <property type="entry name" value="WD40"/>
    <property type="match status" value="13"/>
</dbReference>
<keyword evidence="4" id="KW-0175">Coiled coil</keyword>
<dbReference type="CDD" id="cd00200">
    <property type="entry name" value="WD40"/>
    <property type="match status" value="2"/>
</dbReference>
<feature type="repeat" description="WD" evidence="3">
    <location>
        <begin position="1444"/>
        <end position="1485"/>
    </location>
</feature>
<dbReference type="Pfam" id="PF00805">
    <property type="entry name" value="Pentapeptide"/>
    <property type="match status" value="1"/>
</dbReference>
<comment type="caution">
    <text evidence="7">The sequence shown here is derived from an EMBL/GenBank/DDBJ whole genome shotgun (WGS) entry which is preliminary data.</text>
</comment>
<evidence type="ECO:0000256" key="3">
    <source>
        <dbReference type="PROSITE-ProRule" id="PRU00221"/>
    </source>
</evidence>
<dbReference type="InterPro" id="IPR001646">
    <property type="entry name" value="5peptide_repeat"/>
</dbReference>
<feature type="repeat" description="WD" evidence="3">
    <location>
        <begin position="1077"/>
        <end position="1118"/>
    </location>
</feature>
<dbReference type="SUPFAM" id="SSF52540">
    <property type="entry name" value="P-loop containing nucleoside triphosphate hydrolases"/>
    <property type="match status" value="1"/>
</dbReference>
<dbReference type="Proteomes" id="UP000023152">
    <property type="component" value="Unassembled WGS sequence"/>
</dbReference>
<keyword evidence="2" id="KW-0677">Repeat</keyword>
<evidence type="ECO:0000256" key="5">
    <source>
        <dbReference type="SAM" id="MobiDB-lite"/>
    </source>
</evidence>
<feature type="repeat" description="WD" evidence="3">
    <location>
        <begin position="1528"/>
        <end position="1569"/>
    </location>
</feature>
<dbReference type="PROSITE" id="PS50082">
    <property type="entry name" value="WD_REPEATS_2"/>
    <property type="match status" value="13"/>
</dbReference>
<dbReference type="PRINTS" id="PR00320">
    <property type="entry name" value="GPROTEINBRPT"/>
</dbReference>
<dbReference type="Gene3D" id="3.40.50.300">
    <property type="entry name" value="P-loop containing nucleotide triphosphate hydrolases"/>
    <property type="match status" value="1"/>
</dbReference>
<dbReference type="InterPro" id="IPR007111">
    <property type="entry name" value="NACHT_NTPase"/>
</dbReference>
<dbReference type="InterPro" id="IPR036322">
    <property type="entry name" value="WD40_repeat_dom_sf"/>
</dbReference>
<feature type="repeat" description="WD" evidence="3">
    <location>
        <begin position="1320"/>
        <end position="1361"/>
    </location>
</feature>
<protein>
    <recommendedName>
        <fullName evidence="6">NACHT domain-containing protein</fullName>
    </recommendedName>
</protein>
<organism evidence="7 8">
    <name type="scientific">Reticulomyxa filosa</name>
    <dbReference type="NCBI Taxonomy" id="46433"/>
    <lineage>
        <taxon>Eukaryota</taxon>
        <taxon>Sar</taxon>
        <taxon>Rhizaria</taxon>
        <taxon>Retaria</taxon>
        <taxon>Foraminifera</taxon>
        <taxon>Monothalamids</taxon>
        <taxon>Reticulomyxidae</taxon>
        <taxon>Reticulomyxa</taxon>
    </lineage>
</organism>
<evidence type="ECO:0000256" key="1">
    <source>
        <dbReference type="ARBA" id="ARBA00022574"/>
    </source>
</evidence>
<feature type="repeat" description="WD" evidence="3">
    <location>
        <begin position="1404"/>
        <end position="1436"/>
    </location>
</feature>
<name>X6M212_RETFI</name>
<dbReference type="GO" id="GO:0005634">
    <property type="term" value="C:nucleus"/>
    <property type="evidence" value="ECO:0007669"/>
    <property type="project" value="TreeGrafter"/>
</dbReference>
<feature type="non-terminal residue" evidence="7">
    <location>
        <position position="1"/>
    </location>
</feature>
<dbReference type="PROSITE" id="PS00678">
    <property type="entry name" value="WD_REPEATS_1"/>
    <property type="match status" value="10"/>
</dbReference>
<dbReference type="PANTHER" id="PTHR22847">
    <property type="entry name" value="WD40 REPEAT PROTEIN"/>
    <property type="match status" value="1"/>
</dbReference>
<dbReference type="SUPFAM" id="SSF141571">
    <property type="entry name" value="Pentapeptide repeat-like"/>
    <property type="match status" value="1"/>
</dbReference>
<evidence type="ECO:0000259" key="6">
    <source>
        <dbReference type="Pfam" id="PF05729"/>
    </source>
</evidence>
<feature type="domain" description="NACHT" evidence="6">
    <location>
        <begin position="476"/>
        <end position="642"/>
    </location>
</feature>
<dbReference type="PANTHER" id="PTHR22847:SF637">
    <property type="entry name" value="WD REPEAT DOMAIN 5B"/>
    <property type="match status" value="1"/>
</dbReference>
<dbReference type="InterPro" id="IPR015943">
    <property type="entry name" value="WD40/YVTN_repeat-like_dom_sf"/>
</dbReference>
<dbReference type="SUPFAM" id="SSF50978">
    <property type="entry name" value="WD40 repeat-like"/>
    <property type="match status" value="3"/>
</dbReference>
<feature type="region of interest" description="Disordered" evidence="5">
    <location>
        <begin position="1"/>
        <end position="33"/>
    </location>
</feature>
<evidence type="ECO:0000313" key="8">
    <source>
        <dbReference type="Proteomes" id="UP000023152"/>
    </source>
</evidence>